<dbReference type="RefSeq" id="WP_259542486.1">
    <property type="nucleotide sequence ID" value="NZ_JANLCJ010000037.1"/>
</dbReference>
<reference evidence="2" key="1">
    <citation type="submission" date="2022-08" db="EMBL/GenBank/DDBJ databases">
        <authorList>
            <person name="Deng Y."/>
            <person name="Han X.-F."/>
            <person name="Zhang Y.-Q."/>
        </authorList>
    </citation>
    <scope>NUCLEOTIDE SEQUENCE</scope>
    <source>
        <strain evidence="2">CPCC 203386</strain>
    </source>
</reference>
<dbReference type="EMBL" id="JANLCJ010000037">
    <property type="protein sequence ID" value="MCS5736485.1"/>
    <property type="molecule type" value="Genomic_DNA"/>
</dbReference>
<dbReference type="Proteomes" id="UP001165586">
    <property type="component" value="Unassembled WGS sequence"/>
</dbReference>
<dbReference type="NCBIfam" id="NF033889">
    <property type="entry name" value="termin_lrg_T7"/>
    <property type="match status" value="1"/>
</dbReference>
<dbReference type="Pfam" id="PF22530">
    <property type="entry name" value="Terminase-T7_RNaseH-like"/>
    <property type="match status" value="1"/>
</dbReference>
<keyword evidence="3" id="KW-1185">Reference proteome</keyword>
<dbReference type="InterPro" id="IPR027417">
    <property type="entry name" value="P-loop_NTPase"/>
</dbReference>
<accession>A0ABT2H965</accession>
<dbReference type="Gene3D" id="3.30.420.240">
    <property type="match status" value="1"/>
</dbReference>
<feature type="non-terminal residue" evidence="2">
    <location>
        <position position="539"/>
    </location>
</feature>
<dbReference type="InterPro" id="IPR044271">
    <property type="entry name" value="Terminase_large_su_gp19"/>
</dbReference>
<sequence length="539" mass="61514">MSKSDEMIATLKEDFVAFLFVLWAALNLPNPTKCQIDMARTLERGKDKRFILQAFRGIGKSFITCAYVVWRLWNNPQLKFLIVSASKERADSNSIFIKKIIDLLPFLHELKPKEGQRDSVISFDVGPAKPDHSPSVKSVGITGQMTGSRADIIIADDVETPNNSMTQGQRDKLSELVKEFDSIIKPDDHCQIIYLGTPQCEMTLYRELEQRGYNTLVWPARYPRDVKDLESYGLRLAPMLFNEVKENECWWAPTDPVRFDEDNLSERELSYGRAGFALQFMLNPTLSDESRYPLKLRDLIVAPLDLDSAALTYQWLPNPQNEINTLPCVGLKGDKYHRYHVASTSTSSYLQRILVIDPSGRGKDETAYAVLYTLNGYIYLMEVGGMRGGYEDTTLEKLARIAKRWKVNEVVFESNFGDGMFGKVFQPVLIKHHQCSLEEFRSKGQKELRIIENLEPVMSSHRLIVREEAIQADYNGARDVDGKQDIKYSAFYQMTRLTRDRGALAHDDRLDAIAIGVEHLKQVMELNSKKGASQIEADW</sequence>
<gene>
    <name evidence="2" type="primary">terL</name>
    <name evidence="2" type="ORF">N1032_22385</name>
</gene>
<proteinExistence type="inferred from homology"/>
<name>A0ABT2H965_9MICO</name>
<evidence type="ECO:0000313" key="2">
    <source>
        <dbReference type="EMBL" id="MCS5736485.1"/>
    </source>
</evidence>
<dbReference type="InterPro" id="IPR054762">
    <property type="entry name" value="Gp19_RNaseH-like"/>
</dbReference>
<dbReference type="InterPro" id="IPR047987">
    <property type="entry name" value="Gp19-like_virus"/>
</dbReference>
<evidence type="ECO:0000259" key="1">
    <source>
        <dbReference type="Pfam" id="PF22530"/>
    </source>
</evidence>
<organism evidence="2 3">
    <name type="scientific">Herbiconiux daphne</name>
    <dbReference type="NCBI Taxonomy" id="2970914"/>
    <lineage>
        <taxon>Bacteria</taxon>
        <taxon>Bacillati</taxon>
        <taxon>Actinomycetota</taxon>
        <taxon>Actinomycetes</taxon>
        <taxon>Micrococcales</taxon>
        <taxon>Microbacteriaceae</taxon>
        <taxon>Herbiconiux</taxon>
    </lineage>
</organism>
<evidence type="ECO:0000313" key="3">
    <source>
        <dbReference type="Proteomes" id="UP001165586"/>
    </source>
</evidence>
<comment type="caution">
    <text evidence="2">The sequence shown here is derived from an EMBL/GenBank/DDBJ whole genome shotgun (WGS) entry which is preliminary data.</text>
</comment>
<protein>
    <submittedName>
        <fullName evidence="2">Phage terminase large subunit</fullName>
    </submittedName>
</protein>
<dbReference type="Gene3D" id="3.40.50.300">
    <property type="entry name" value="P-loop containing nucleotide triphosphate hydrolases"/>
    <property type="match status" value="1"/>
</dbReference>
<feature type="domain" description="Terminase large subunit ribonuclease H-like" evidence="1">
    <location>
        <begin position="356"/>
        <end position="463"/>
    </location>
</feature>
<dbReference type="HAMAP" id="MF_04147">
    <property type="entry name" value="TERL_T7"/>
    <property type="match status" value="1"/>
</dbReference>